<proteinExistence type="predicted"/>
<sequence length="231" mass="24683">MASLSGAFQLASGVFLIMETVHRLAQERSNKSRPVLSVEHNLERPVLKERCFREQVLSPEYLVMVTYFALAALQAQFGLQSLGVQFQLMGIDSAKLVLVFNVVFSFAWAVTPLIGHAIDTCGTVRVLIFTNTLLFGTVADPLIGALEVLQRRSRCAAACPACREPSTPEASAAGGGGGAARGARRDSDALEVAEVQLDMLGHACAGRWPACIRAGRAGSCTLCLPSVMWSS</sequence>
<feature type="transmembrane region" description="Helical" evidence="1">
    <location>
        <begin position="124"/>
        <end position="146"/>
    </location>
</feature>
<protein>
    <recommendedName>
        <fullName evidence="4">Solute carrier family 40 protein</fullName>
    </recommendedName>
</protein>
<gene>
    <name evidence="2" type="ORF">PCOR1329_LOCUS68420</name>
</gene>
<organism evidence="2 3">
    <name type="scientific">Prorocentrum cordatum</name>
    <dbReference type="NCBI Taxonomy" id="2364126"/>
    <lineage>
        <taxon>Eukaryota</taxon>
        <taxon>Sar</taxon>
        <taxon>Alveolata</taxon>
        <taxon>Dinophyceae</taxon>
        <taxon>Prorocentrales</taxon>
        <taxon>Prorocentraceae</taxon>
        <taxon>Prorocentrum</taxon>
    </lineage>
</organism>
<accession>A0ABN9WQ81</accession>
<keyword evidence="1" id="KW-0472">Membrane</keyword>
<evidence type="ECO:0008006" key="4">
    <source>
        <dbReference type="Google" id="ProtNLM"/>
    </source>
</evidence>
<keyword evidence="1" id="KW-0812">Transmembrane</keyword>
<evidence type="ECO:0000313" key="2">
    <source>
        <dbReference type="EMBL" id="CAK0887324.1"/>
    </source>
</evidence>
<dbReference type="EMBL" id="CAUYUJ010018926">
    <property type="protein sequence ID" value="CAK0887324.1"/>
    <property type="molecule type" value="Genomic_DNA"/>
</dbReference>
<name>A0ABN9WQ81_9DINO</name>
<feature type="transmembrane region" description="Helical" evidence="1">
    <location>
        <begin position="96"/>
        <end position="118"/>
    </location>
</feature>
<evidence type="ECO:0000313" key="3">
    <source>
        <dbReference type="Proteomes" id="UP001189429"/>
    </source>
</evidence>
<keyword evidence="1" id="KW-1133">Transmembrane helix</keyword>
<evidence type="ECO:0000256" key="1">
    <source>
        <dbReference type="SAM" id="Phobius"/>
    </source>
</evidence>
<comment type="caution">
    <text evidence="2">The sequence shown here is derived from an EMBL/GenBank/DDBJ whole genome shotgun (WGS) entry which is preliminary data.</text>
</comment>
<dbReference type="Proteomes" id="UP001189429">
    <property type="component" value="Unassembled WGS sequence"/>
</dbReference>
<feature type="transmembrane region" description="Helical" evidence="1">
    <location>
        <begin position="61"/>
        <end position="84"/>
    </location>
</feature>
<reference evidence="2" key="1">
    <citation type="submission" date="2023-10" db="EMBL/GenBank/DDBJ databases">
        <authorList>
            <person name="Chen Y."/>
            <person name="Shah S."/>
            <person name="Dougan E. K."/>
            <person name="Thang M."/>
            <person name="Chan C."/>
        </authorList>
    </citation>
    <scope>NUCLEOTIDE SEQUENCE [LARGE SCALE GENOMIC DNA]</scope>
</reference>
<keyword evidence="3" id="KW-1185">Reference proteome</keyword>